<dbReference type="Gene3D" id="1.10.1740.10">
    <property type="match status" value="1"/>
</dbReference>
<evidence type="ECO:0000259" key="7">
    <source>
        <dbReference type="Pfam" id="PF04542"/>
    </source>
</evidence>
<dbReference type="InterPro" id="IPR013249">
    <property type="entry name" value="RNA_pol_sigma70_r4_t2"/>
</dbReference>
<evidence type="ECO:0000313" key="10">
    <source>
        <dbReference type="Proteomes" id="UP001199469"/>
    </source>
</evidence>
<evidence type="ECO:0000313" key="9">
    <source>
        <dbReference type="EMBL" id="MCD2194161.1"/>
    </source>
</evidence>
<dbReference type="SUPFAM" id="SSF88659">
    <property type="entry name" value="Sigma3 and sigma4 domains of RNA polymerase sigma factors"/>
    <property type="match status" value="1"/>
</dbReference>
<evidence type="ECO:0000256" key="2">
    <source>
        <dbReference type="ARBA" id="ARBA00011344"/>
    </source>
</evidence>
<dbReference type="Proteomes" id="UP001199469">
    <property type="component" value="Unassembled WGS sequence"/>
</dbReference>
<dbReference type="InterPro" id="IPR013324">
    <property type="entry name" value="RNA_pol_sigma_r3/r4-like"/>
</dbReference>
<keyword evidence="10" id="KW-1185">Reference proteome</keyword>
<reference evidence="9 10" key="1">
    <citation type="submission" date="2021-11" db="EMBL/GenBank/DDBJ databases">
        <title>Draft genome sequence of Actinomycetospora sp. SF1 isolated from the rhizosphere soil.</title>
        <authorList>
            <person name="Duangmal K."/>
            <person name="Chantavorakit T."/>
        </authorList>
    </citation>
    <scope>NUCLEOTIDE SEQUENCE [LARGE SCALE GENOMIC DNA]</scope>
    <source>
        <strain evidence="9 10">TBRC 5722</strain>
    </source>
</reference>
<evidence type="ECO:0000256" key="4">
    <source>
        <dbReference type="ARBA" id="ARBA00023082"/>
    </source>
</evidence>
<dbReference type="SUPFAM" id="SSF88946">
    <property type="entry name" value="Sigma2 domain of RNA polymerase sigma factors"/>
    <property type="match status" value="1"/>
</dbReference>
<dbReference type="Pfam" id="PF04542">
    <property type="entry name" value="Sigma70_r2"/>
    <property type="match status" value="1"/>
</dbReference>
<dbReference type="Pfam" id="PF08281">
    <property type="entry name" value="Sigma70_r4_2"/>
    <property type="match status" value="1"/>
</dbReference>
<gene>
    <name evidence="9" type="ORF">LQ327_12330</name>
</gene>
<name>A0ABS8P7C7_9PSEU</name>
<dbReference type="InterPro" id="IPR007627">
    <property type="entry name" value="RNA_pol_sigma70_r2"/>
</dbReference>
<dbReference type="InterPro" id="IPR032710">
    <property type="entry name" value="NTF2-like_dom_sf"/>
</dbReference>
<keyword evidence="3" id="KW-0805">Transcription regulation</keyword>
<accession>A0ABS8P7C7</accession>
<dbReference type="InterPro" id="IPR036388">
    <property type="entry name" value="WH-like_DNA-bd_sf"/>
</dbReference>
<keyword evidence="5" id="KW-0804">Transcription</keyword>
<evidence type="ECO:0000259" key="8">
    <source>
        <dbReference type="Pfam" id="PF08281"/>
    </source>
</evidence>
<dbReference type="Gene3D" id="3.10.450.50">
    <property type="match status" value="1"/>
</dbReference>
<dbReference type="RefSeq" id="WP_230733840.1">
    <property type="nucleotide sequence ID" value="NZ_JAJNDB010000002.1"/>
</dbReference>
<dbReference type="SUPFAM" id="SSF54427">
    <property type="entry name" value="NTF2-like"/>
    <property type="match status" value="1"/>
</dbReference>
<proteinExistence type="inferred from homology"/>
<dbReference type="InterPro" id="IPR013325">
    <property type="entry name" value="RNA_pol_sigma_r2"/>
</dbReference>
<feature type="domain" description="RNA polymerase sigma factor 70 region 4 type 2" evidence="8">
    <location>
        <begin position="112"/>
        <end position="161"/>
    </location>
</feature>
<keyword evidence="4" id="KW-0731">Sigma factor</keyword>
<comment type="subunit">
    <text evidence="2">Interacts transiently with the RNA polymerase catalytic core formed by RpoA, RpoB, RpoC and RpoZ (2 alpha, 1 beta, 1 beta' and 1 omega subunit) to form the RNA polymerase holoenzyme that can initiate transcription.</text>
</comment>
<feature type="region of interest" description="Disordered" evidence="6">
    <location>
        <begin position="77"/>
        <end position="102"/>
    </location>
</feature>
<dbReference type="EMBL" id="JAJNDB010000002">
    <property type="protein sequence ID" value="MCD2194161.1"/>
    <property type="molecule type" value="Genomic_DNA"/>
</dbReference>
<organism evidence="9 10">
    <name type="scientific">Actinomycetospora endophytica</name>
    <dbReference type="NCBI Taxonomy" id="2291215"/>
    <lineage>
        <taxon>Bacteria</taxon>
        <taxon>Bacillati</taxon>
        <taxon>Actinomycetota</taxon>
        <taxon>Actinomycetes</taxon>
        <taxon>Pseudonocardiales</taxon>
        <taxon>Pseudonocardiaceae</taxon>
        <taxon>Actinomycetospora</taxon>
    </lineage>
</organism>
<comment type="caution">
    <text evidence="9">The sequence shown here is derived from an EMBL/GenBank/DDBJ whole genome shotgun (WGS) entry which is preliminary data.</text>
</comment>
<comment type="similarity">
    <text evidence="1">Belongs to the sigma-70 factor family. ECF subfamily.</text>
</comment>
<evidence type="ECO:0000256" key="6">
    <source>
        <dbReference type="SAM" id="MobiDB-lite"/>
    </source>
</evidence>
<dbReference type="PANTHER" id="PTHR30173">
    <property type="entry name" value="SIGMA 19 FACTOR"/>
    <property type="match status" value="1"/>
</dbReference>
<protein>
    <submittedName>
        <fullName evidence="9">Sigma-70 family RNA polymerase sigma factor</fullName>
    </submittedName>
</protein>
<dbReference type="Gene3D" id="1.10.10.10">
    <property type="entry name" value="Winged helix-like DNA-binding domain superfamily/Winged helix DNA-binding domain"/>
    <property type="match status" value="1"/>
</dbReference>
<feature type="domain" description="RNA polymerase sigma-70 region 2" evidence="7">
    <location>
        <begin position="11"/>
        <end position="77"/>
    </location>
</feature>
<dbReference type="InterPro" id="IPR052704">
    <property type="entry name" value="ECF_Sigma-70_Domain"/>
</dbReference>
<evidence type="ECO:0000256" key="5">
    <source>
        <dbReference type="ARBA" id="ARBA00023163"/>
    </source>
</evidence>
<dbReference type="InterPro" id="IPR014284">
    <property type="entry name" value="RNA_pol_sigma-70_dom"/>
</dbReference>
<sequence length="299" mass="31803">MEQNGALAARFTEHRPHLLAVAQRLLGPTGEADDAVQEAWLRLQRAYASGDPEIENLGGWLTTVVARLSLNLLRARRTHPEDPADEDRDAPPSDEPGPEEQALTADAMGPALLVVLDTLAPAERLAFVLHDVFGLPFDEIAPIVERSVPATRQLASRARRRVRGGGPTTEADVTRRREVVEAFLAASRNGDFGALLAVLDPDVVLRADPVAVSMAATNAGRGAPDLQPEASGADAVARVFAGRARAARPALLDGEPGLAFALRGRTMSLFRITVEDGRITAVDLVADPEAIAATDVVFT</sequence>
<dbReference type="PANTHER" id="PTHR30173:SF43">
    <property type="entry name" value="ECF RNA POLYMERASE SIGMA FACTOR SIGI-RELATED"/>
    <property type="match status" value="1"/>
</dbReference>
<evidence type="ECO:0000256" key="3">
    <source>
        <dbReference type="ARBA" id="ARBA00023015"/>
    </source>
</evidence>
<dbReference type="NCBIfam" id="TIGR02937">
    <property type="entry name" value="sigma70-ECF"/>
    <property type="match status" value="1"/>
</dbReference>
<evidence type="ECO:0000256" key="1">
    <source>
        <dbReference type="ARBA" id="ARBA00010641"/>
    </source>
</evidence>